<feature type="region of interest" description="Disordered" evidence="1">
    <location>
        <begin position="36"/>
        <end position="59"/>
    </location>
</feature>
<dbReference type="Proteomes" id="UP000755585">
    <property type="component" value="Unassembled WGS sequence"/>
</dbReference>
<evidence type="ECO:0000313" key="4">
    <source>
        <dbReference type="Proteomes" id="UP000755585"/>
    </source>
</evidence>
<comment type="caution">
    <text evidence="3">The sequence shown here is derived from an EMBL/GenBank/DDBJ whole genome shotgun (WGS) entry which is preliminary data.</text>
</comment>
<dbReference type="EMBL" id="JAGINT010000002">
    <property type="protein sequence ID" value="MBP2356202.1"/>
    <property type="molecule type" value="Genomic_DNA"/>
</dbReference>
<evidence type="ECO:0000256" key="1">
    <source>
        <dbReference type="SAM" id="MobiDB-lite"/>
    </source>
</evidence>
<name>A0ABS4UX17_9ACTN</name>
<evidence type="ECO:0008006" key="5">
    <source>
        <dbReference type="Google" id="ProtNLM"/>
    </source>
</evidence>
<keyword evidence="2" id="KW-0812">Transmembrane</keyword>
<protein>
    <recommendedName>
        <fullName evidence="5">Secreted protein</fullName>
    </recommendedName>
</protein>
<dbReference type="RefSeq" id="WP_209698756.1">
    <property type="nucleotide sequence ID" value="NZ_BAAAVU010000023.1"/>
</dbReference>
<organism evidence="3 4">
    <name type="scientific">Kribbella aluminosa</name>
    <dbReference type="NCBI Taxonomy" id="416017"/>
    <lineage>
        <taxon>Bacteria</taxon>
        <taxon>Bacillati</taxon>
        <taxon>Actinomycetota</taxon>
        <taxon>Actinomycetes</taxon>
        <taxon>Propionibacteriales</taxon>
        <taxon>Kribbellaceae</taxon>
        <taxon>Kribbella</taxon>
    </lineage>
</organism>
<accession>A0ABS4UX17</accession>
<feature type="compositionally biased region" description="Polar residues" evidence="1">
    <location>
        <begin position="42"/>
        <end position="55"/>
    </location>
</feature>
<keyword evidence="2" id="KW-0472">Membrane</keyword>
<keyword evidence="2" id="KW-1133">Transmembrane helix</keyword>
<evidence type="ECO:0000256" key="2">
    <source>
        <dbReference type="SAM" id="Phobius"/>
    </source>
</evidence>
<feature type="transmembrane region" description="Helical" evidence="2">
    <location>
        <begin position="9"/>
        <end position="30"/>
    </location>
</feature>
<evidence type="ECO:0000313" key="3">
    <source>
        <dbReference type="EMBL" id="MBP2356202.1"/>
    </source>
</evidence>
<proteinExistence type="predicted"/>
<gene>
    <name evidence="3" type="ORF">JOF29_007312</name>
</gene>
<sequence>MRRVTNSKLVVPIVILILLVIVILAVVIGWRDTPQVAHGEPGQSSPGRVTGTSTPGPAPLSVWVRPATTDPAEYAIAFGTAIWTYNTAVHTYAQWQNVVSSFADSLEAPDSAPIARSMLPYASQWEELKAHGARASLRDVTATTTPKLEALARDPRAPKGWHALLVRGTQDNVVDGATTRTERHVTVSVICRPVCTFWSATNELPQ</sequence>
<keyword evidence="4" id="KW-1185">Reference proteome</keyword>
<reference evidence="3 4" key="1">
    <citation type="submission" date="2021-03" db="EMBL/GenBank/DDBJ databases">
        <title>Sequencing the genomes of 1000 actinobacteria strains.</title>
        <authorList>
            <person name="Klenk H.-P."/>
        </authorList>
    </citation>
    <scope>NUCLEOTIDE SEQUENCE [LARGE SCALE GENOMIC DNA]</scope>
    <source>
        <strain evidence="3 4">DSM 18824</strain>
    </source>
</reference>